<dbReference type="RefSeq" id="XP_007414579.1">
    <property type="nucleotide sequence ID" value="XM_007414517.1"/>
</dbReference>
<organism evidence="12">
    <name type="scientific">Melampsora larici-populina (strain 98AG31 / pathotype 3-4-7)</name>
    <name type="common">Poplar leaf rust fungus</name>
    <dbReference type="NCBI Taxonomy" id="747676"/>
    <lineage>
        <taxon>Eukaryota</taxon>
        <taxon>Fungi</taxon>
        <taxon>Dikarya</taxon>
        <taxon>Basidiomycota</taxon>
        <taxon>Pucciniomycotina</taxon>
        <taxon>Pucciniomycetes</taxon>
        <taxon>Pucciniales</taxon>
        <taxon>Melampsoraceae</taxon>
        <taxon>Melampsora</taxon>
    </lineage>
</organism>
<dbReference type="InterPro" id="IPR017853">
    <property type="entry name" value="GH"/>
</dbReference>
<dbReference type="PANTHER" id="PTHR31451">
    <property type="match status" value="1"/>
</dbReference>
<comment type="catalytic activity">
    <reaction evidence="1">
        <text>Random hydrolysis of (1-&gt;4)-beta-D-mannosidic linkages in mannans, galactomannans and glucomannans.</text>
        <dbReference type="EC" id="3.2.1.78"/>
    </reaction>
</comment>
<feature type="domain" description="Glycoside hydrolase family 5" evidence="10">
    <location>
        <begin position="147"/>
        <end position="336"/>
    </location>
</feature>
<name>F4RZQ5_MELLP</name>
<dbReference type="AlphaFoldDB" id="F4RZQ5"/>
<dbReference type="FunFam" id="3.20.20.80:FF:000251">
    <property type="entry name" value="Uncharacterized protein"/>
    <property type="match status" value="1"/>
</dbReference>
<evidence type="ECO:0000256" key="1">
    <source>
        <dbReference type="ARBA" id="ARBA00001678"/>
    </source>
</evidence>
<evidence type="ECO:0000259" key="10">
    <source>
        <dbReference type="Pfam" id="PF26410"/>
    </source>
</evidence>
<keyword evidence="6" id="KW-0732">Signal</keyword>
<dbReference type="eggNOG" id="ENOG502QSGK">
    <property type="taxonomic scope" value="Eukaryota"/>
</dbReference>
<feature type="compositionally biased region" description="Basic and acidic residues" evidence="9">
    <location>
        <begin position="416"/>
        <end position="430"/>
    </location>
</feature>
<reference evidence="12" key="1">
    <citation type="journal article" date="2011" name="Proc. Natl. Acad. Sci. U.S.A.">
        <title>Obligate biotrophy features unraveled by the genomic analysis of rust fungi.</title>
        <authorList>
            <person name="Duplessis S."/>
            <person name="Cuomo C.A."/>
            <person name="Lin Y.-C."/>
            <person name="Aerts A."/>
            <person name="Tisserant E."/>
            <person name="Veneault-Fourrey C."/>
            <person name="Joly D.L."/>
            <person name="Hacquard S."/>
            <person name="Amselem J."/>
            <person name="Cantarel B.L."/>
            <person name="Chiu R."/>
            <person name="Coutinho P.M."/>
            <person name="Feau N."/>
            <person name="Field M."/>
            <person name="Frey P."/>
            <person name="Gelhaye E."/>
            <person name="Goldberg J."/>
            <person name="Grabherr M.G."/>
            <person name="Kodira C.D."/>
            <person name="Kohler A."/>
            <person name="Kuees U."/>
            <person name="Lindquist E.A."/>
            <person name="Lucas S.M."/>
            <person name="Mago R."/>
            <person name="Mauceli E."/>
            <person name="Morin E."/>
            <person name="Murat C."/>
            <person name="Pangilinan J.L."/>
            <person name="Park R."/>
            <person name="Pearson M."/>
            <person name="Quesneville H."/>
            <person name="Rouhier N."/>
            <person name="Sakthikumar S."/>
            <person name="Salamov A.A."/>
            <person name="Schmutz J."/>
            <person name="Selles B."/>
            <person name="Shapiro H."/>
            <person name="Tanguay P."/>
            <person name="Tuskan G.A."/>
            <person name="Henrissat B."/>
            <person name="Van de Peer Y."/>
            <person name="Rouze P."/>
            <person name="Ellis J.G."/>
            <person name="Dodds P.N."/>
            <person name="Schein J.E."/>
            <person name="Zhong S."/>
            <person name="Hamelin R.C."/>
            <person name="Grigoriev I.V."/>
            <person name="Szabo L.J."/>
            <person name="Martin F."/>
        </authorList>
    </citation>
    <scope>NUCLEOTIDE SEQUENCE [LARGE SCALE GENOMIC DNA]</scope>
    <source>
        <strain evidence="12">98AG31 / pathotype 3-4-7</strain>
    </source>
</reference>
<dbReference type="GeneID" id="18935980"/>
<dbReference type="VEuPathDB" id="FungiDB:MELLADRAFT_91623"/>
<evidence type="ECO:0000256" key="5">
    <source>
        <dbReference type="ARBA" id="ARBA00022525"/>
    </source>
</evidence>
<evidence type="ECO:0000256" key="6">
    <source>
        <dbReference type="ARBA" id="ARBA00022729"/>
    </source>
</evidence>
<dbReference type="InterPro" id="IPR045053">
    <property type="entry name" value="MAN-like"/>
</dbReference>
<evidence type="ECO:0000256" key="3">
    <source>
        <dbReference type="ARBA" id="ARBA00005641"/>
    </source>
</evidence>
<dbReference type="InParanoid" id="F4RZQ5"/>
<protein>
    <recommendedName>
        <fullName evidence="4">mannan endo-1,4-beta-mannosidase</fullName>
        <ecNumber evidence="4">3.2.1.78</ecNumber>
    </recommendedName>
</protein>
<evidence type="ECO:0000256" key="7">
    <source>
        <dbReference type="ARBA" id="ARBA00022801"/>
    </source>
</evidence>
<evidence type="ECO:0000313" key="12">
    <source>
        <dbReference type="Proteomes" id="UP000001072"/>
    </source>
</evidence>
<sequence>MSFFNRASEKLKEVQTDAVDEFSQLTGSASLNKEICSSNGPPAITPRPTHRRDPNTTGAKNNQGKFIIRNPNTGDLEVEGTGEIVKFASLCAPELFDNEGFEKEDTMRTISQFGIWPVTRTYTLKVKSCRINRGHINGWDPDRNDFIYDEDMFKSIDYTIAMAAKHNVRLIIPIINQDFGSEETNWVGNFSDLIRHRHGLKDWNEAKKIDWWQDPDCIDSHFHCRMKKIITFLLKRVNHVTGVRIGDDPTILAFETGNEMNDGGLRPAPASWTLEIAAHIKSLAPKTLVMDGSFARTDVIQDSYEQEVLESELVDIISWHYYGFGEKRRVQKDVKAARDLNKAFICGEYGFFAHGHEYKKFLKHCFNHGVTGTLAWSLRPHSIKGGFKTHGEGNGIWSYHAPGWKPLQIGQDDPEWDHREKDGNTKKNEN</sequence>
<keyword evidence="12" id="KW-1185">Reference proteome</keyword>
<feature type="region of interest" description="Disordered" evidence="9">
    <location>
        <begin position="33"/>
        <end position="72"/>
    </location>
</feature>
<dbReference type="Pfam" id="PF26410">
    <property type="entry name" value="GH5_mannosidase"/>
    <property type="match status" value="1"/>
</dbReference>
<feature type="compositionally biased region" description="Polar residues" evidence="9">
    <location>
        <begin position="55"/>
        <end position="64"/>
    </location>
</feature>
<evidence type="ECO:0000256" key="4">
    <source>
        <dbReference type="ARBA" id="ARBA00012706"/>
    </source>
</evidence>
<keyword evidence="5" id="KW-0964">Secreted</keyword>
<dbReference type="EMBL" id="GL883133">
    <property type="protein sequence ID" value="EGG02042.1"/>
    <property type="molecule type" value="Genomic_DNA"/>
</dbReference>
<dbReference type="GO" id="GO:0016985">
    <property type="term" value="F:mannan endo-1,4-beta-mannosidase activity"/>
    <property type="evidence" value="ECO:0007669"/>
    <property type="project" value="UniProtKB-EC"/>
</dbReference>
<dbReference type="OrthoDB" id="406631at2759"/>
<comment type="similarity">
    <text evidence="3">Belongs to the glycosyl hydrolase 5 (cellulase A) family.</text>
</comment>
<gene>
    <name evidence="11" type="ORF">MELLADRAFT_91623</name>
</gene>
<dbReference type="HOGENOM" id="CLU_030051_0_1_1"/>
<dbReference type="GO" id="GO:0005576">
    <property type="term" value="C:extracellular region"/>
    <property type="evidence" value="ECO:0007669"/>
    <property type="project" value="UniProtKB-SubCell"/>
</dbReference>
<dbReference type="Proteomes" id="UP000001072">
    <property type="component" value="Unassembled WGS sequence"/>
</dbReference>
<evidence type="ECO:0000313" key="11">
    <source>
        <dbReference type="EMBL" id="EGG02042.1"/>
    </source>
</evidence>
<evidence type="ECO:0000256" key="9">
    <source>
        <dbReference type="SAM" id="MobiDB-lite"/>
    </source>
</evidence>
<proteinExistence type="inferred from homology"/>
<dbReference type="EC" id="3.2.1.78" evidence="4"/>
<dbReference type="PANTHER" id="PTHR31451:SF39">
    <property type="entry name" value="MANNAN ENDO-1,4-BETA-MANNOSIDASE 1"/>
    <property type="match status" value="1"/>
</dbReference>
<keyword evidence="7 11" id="KW-0378">Hydrolase</keyword>
<evidence type="ECO:0000256" key="2">
    <source>
        <dbReference type="ARBA" id="ARBA00004613"/>
    </source>
</evidence>
<evidence type="ECO:0000256" key="8">
    <source>
        <dbReference type="ARBA" id="ARBA00023295"/>
    </source>
</evidence>
<feature type="region of interest" description="Disordered" evidence="9">
    <location>
        <begin position="408"/>
        <end position="430"/>
    </location>
</feature>
<dbReference type="InterPro" id="IPR001547">
    <property type="entry name" value="Glyco_hydro_5"/>
</dbReference>
<dbReference type="KEGG" id="mlr:MELLADRAFT_91623"/>
<dbReference type="Gene3D" id="3.20.20.80">
    <property type="entry name" value="Glycosidases"/>
    <property type="match status" value="1"/>
</dbReference>
<keyword evidence="8" id="KW-0326">Glycosidase</keyword>
<dbReference type="SUPFAM" id="SSF51445">
    <property type="entry name" value="(Trans)glycosidases"/>
    <property type="match status" value="1"/>
</dbReference>
<comment type="subcellular location">
    <subcellularLocation>
        <location evidence="2">Secreted</location>
    </subcellularLocation>
</comment>
<accession>F4RZQ5</accession>